<reference evidence="3" key="1">
    <citation type="submission" date="2021-02" db="EMBL/GenBank/DDBJ databases">
        <authorList>
            <person name="Nowell W R."/>
        </authorList>
    </citation>
    <scope>NUCLEOTIDE SEQUENCE</scope>
</reference>
<dbReference type="GO" id="GO:0005634">
    <property type="term" value="C:nucleus"/>
    <property type="evidence" value="ECO:0007669"/>
    <property type="project" value="TreeGrafter"/>
</dbReference>
<organism evidence="3 5">
    <name type="scientific">Adineta steineri</name>
    <dbReference type="NCBI Taxonomy" id="433720"/>
    <lineage>
        <taxon>Eukaryota</taxon>
        <taxon>Metazoa</taxon>
        <taxon>Spiralia</taxon>
        <taxon>Gnathifera</taxon>
        <taxon>Rotifera</taxon>
        <taxon>Eurotatoria</taxon>
        <taxon>Bdelloidea</taxon>
        <taxon>Adinetida</taxon>
        <taxon>Adinetidae</taxon>
        <taxon>Adineta</taxon>
    </lineage>
</organism>
<gene>
    <name evidence="2" type="ORF">JYZ213_LOCUS42183</name>
    <name evidence="4" type="ORF">OKA104_LOCUS19373</name>
    <name evidence="3" type="ORF">OXD698_LOCUS14088</name>
    <name evidence="1" type="ORF">VCS650_LOCUS37068</name>
</gene>
<protein>
    <recommendedName>
        <fullName evidence="6">Ubiquitin-like protein</fullName>
    </recommendedName>
</protein>
<dbReference type="Proteomes" id="UP000663881">
    <property type="component" value="Unassembled WGS sequence"/>
</dbReference>
<dbReference type="GO" id="GO:0008277">
    <property type="term" value="P:regulation of G protein-coupled receptor signaling pathway"/>
    <property type="evidence" value="ECO:0007669"/>
    <property type="project" value="TreeGrafter"/>
</dbReference>
<dbReference type="EMBL" id="CAJOAY010001244">
    <property type="protein sequence ID" value="CAF3816132.1"/>
    <property type="molecule type" value="Genomic_DNA"/>
</dbReference>
<dbReference type="GO" id="GO:0005096">
    <property type="term" value="F:GTPase activator activity"/>
    <property type="evidence" value="ECO:0007669"/>
    <property type="project" value="InterPro"/>
</dbReference>
<evidence type="ECO:0000313" key="5">
    <source>
        <dbReference type="Proteomes" id="UP000663844"/>
    </source>
</evidence>
<evidence type="ECO:0000313" key="3">
    <source>
        <dbReference type="EMBL" id="CAF3728027.1"/>
    </source>
</evidence>
<dbReference type="Proteomes" id="UP000663844">
    <property type="component" value="Unassembled WGS sequence"/>
</dbReference>
<name>A0A818WMG2_9BILA</name>
<dbReference type="EMBL" id="CAJNOG010001888">
    <property type="protein sequence ID" value="CAF1477709.1"/>
    <property type="molecule type" value="Genomic_DNA"/>
</dbReference>
<dbReference type="EMBL" id="CAJOAZ010000877">
    <property type="protein sequence ID" value="CAF3728027.1"/>
    <property type="molecule type" value="Genomic_DNA"/>
</dbReference>
<dbReference type="OrthoDB" id="10009941at2759"/>
<evidence type="ECO:0000313" key="1">
    <source>
        <dbReference type="EMBL" id="CAF1410403.1"/>
    </source>
</evidence>
<dbReference type="InterPro" id="IPR046995">
    <property type="entry name" value="RGS10/12/14-like"/>
</dbReference>
<evidence type="ECO:0008006" key="6">
    <source>
        <dbReference type="Google" id="ProtNLM"/>
    </source>
</evidence>
<sequence length="178" mass="20237">MLSIYHTIQPIDIQEQLTTLSGKEIRVETRILIRIDFPIKILCVRCDPKRTLLQVLQPIVDKLKLSIGQFVFYVNDSLIPLNLNDTVSSYDNQRIFTLTKTASGVDMSSRQKLRATNDIFEMISENDEDIKFDECGILKPVTVSKSTIVVSNDDYPHSPTPETTPICDSDKIYCGPKR</sequence>
<dbReference type="AlphaFoldDB" id="A0A818WMG2"/>
<evidence type="ECO:0000313" key="2">
    <source>
        <dbReference type="EMBL" id="CAF1477709.1"/>
    </source>
</evidence>
<comment type="caution">
    <text evidence="3">The sequence shown here is derived from an EMBL/GenBank/DDBJ whole genome shotgun (WGS) entry which is preliminary data.</text>
</comment>
<dbReference type="GO" id="GO:0005737">
    <property type="term" value="C:cytoplasm"/>
    <property type="evidence" value="ECO:0007669"/>
    <property type="project" value="TreeGrafter"/>
</dbReference>
<accession>A0A818WMG2</accession>
<dbReference type="EMBL" id="CAJNON010000967">
    <property type="protein sequence ID" value="CAF1410403.1"/>
    <property type="molecule type" value="Genomic_DNA"/>
</dbReference>
<dbReference type="Proteomes" id="UP000663845">
    <property type="component" value="Unassembled WGS sequence"/>
</dbReference>
<dbReference type="PANTHER" id="PTHR45945:SF3">
    <property type="entry name" value="REGULATOR OF G-PROTEIN SIGNALING LOCO"/>
    <property type="match status" value="1"/>
</dbReference>
<dbReference type="InterPro" id="IPR029071">
    <property type="entry name" value="Ubiquitin-like_domsf"/>
</dbReference>
<dbReference type="GO" id="GO:0005886">
    <property type="term" value="C:plasma membrane"/>
    <property type="evidence" value="ECO:0007669"/>
    <property type="project" value="TreeGrafter"/>
</dbReference>
<dbReference type="SUPFAM" id="SSF54236">
    <property type="entry name" value="Ubiquitin-like"/>
    <property type="match status" value="1"/>
</dbReference>
<dbReference type="Gene3D" id="3.10.20.90">
    <property type="entry name" value="Phosphatidylinositol 3-kinase Catalytic Subunit, Chain A, domain 1"/>
    <property type="match status" value="1"/>
</dbReference>
<dbReference type="Proteomes" id="UP000663891">
    <property type="component" value="Unassembled WGS sequence"/>
</dbReference>
<evidence type="ECO:0000313" key="4">
    <source>
        <dbReference type="EMBL" id="CAF3816132.1"/>
    </source>
</evidence>
<dbReference type="PANTHER" id="PTHR45945">
    <property type="entry name" value="REGULATOR OF G-PROTEIN SIGNALING LOCO"/>
    <property type="match status" value="1"/>
</dbReference>
<proteinExistence type="predicted"/>